<dbReference type="PROSITE" id="PS00211">
    <property type="entry name" value="ABC_TRANSPORTER_1"/>
    <property type="match status" value="1"/>
</dbReference>
<evidence type="ECO:0000256" key="2">
    <source>
        <dbReference type="ARBA" id="ARBA00005417"/>
    </source>
</evidence>
<dbReference type="InterPro" id="IPR003593">
    <property type="entry name" value="AAA+_ATPase"/>
</dbReference>
<dbReference type="PANTHER" id="PTHR43297:SF14">
    <property type="entry name" value="ATPASE AAA-TYPE CORE DOMAIN-CONTAINING PROTEIN"/>
    <property type="match status" value="1"/>
</dbReference>
<dbReference type="NCBIfam" id="TIGR01727">
    <property type="entry name" value="oligo_HPY"/>
    <property type="match status" value="1"/>
</dbReference>
<evidence type="ECO:0000313" key="12">
    <source>
        <dbReference type="Proteomes" id="UP001300012"/>
    </source>
</evidence>
<dbReference type="PROSITE" id="PS50893">
    <property type="entry name" value="ABC_TRANSPORTER_2"/>
    <property type="match status" value="1"/>
</dbReference>
<evidence type="ECO:0000259" key="10">
    <source>
        <dbReference type="PROSITE" id="PS50893"/>
    </source>
</evidence>
<keyword evidence="12" id="KW-1185">Reference proteome</keyword>
<reference evidence="11 12" key="1">
    <citation type="submission" date="2022-08" db="EMBL/GenBank/DDBJ databases">
        <title>Paenibacillus endoradicis sp. nov., Paenibacillus radicibacter sp. nov and Paenibacillus pararadicis sp. nov., three cold-adapted plant growth-promoting bacteria isolated from root of Larix gmelinii in Great Khingan.</title>
        <authorList>
            <person name="Xue H."/>
        </authorList>
    </citation>
    <scope>NUCLEOTIDE SEQUENCE [LARGE SCALE GENOMIC DNA]</scope>
    <source>
        <strain evidence="11 12">N5-1-1-5</strain>
    </source>
</reference>
<dbReference type="InterPro" id="IPR050388">
    <property type="entry name" value="ABC_Ni/Peptide_Import"/>
</dbReference>
<dbReference type="InterPro" id="IPR017871">
    <property type="entry name" value="ABC_transporter-like_CS"/>
</dbReference>
<keyword evidence="4" id="KW-1003">Cell membrane</keyword>
<evidence type="ECO:0000256" key="1">
    <source>
        <dbReference type="ARBA" id="ARBA00004202"/>
    </source>
</evidence>
<keyword evidence="7 11" id="KW-0067">ATP-binding</keyword>
<organism evidence="11 12">
    <name type="scientific">Paenibacillus radicis</name>
    <name type="common">ex Xue et al. 2023</name>
    <dbReference type="NCBI Taxonomy" id="2972489"/>
    <lineage>
        <taxon>Bacteria</taxon>
        <taxon>Bacillati</taxon>
        <taxon>Bacillota</taxon>
        <taxon>Bacilli</taxon>
        <taxon>Bacillales</taxon>
        <taxon>Paenibacillaceae</taxon>
        <taxon>Paenibacillus</taxon>
    </lineage>
</organism>
<keyword evidence="9" id="KW-0472">Membrane</keyword>
<name>A0ABT1YPW5_9BACL</name>
<dbReference type="SUPFAM" id="SSF52540">
    <property type="entry name" value="P-loop containing nucleoside triphosphate hydrolases"/>
    <property type="match status" value="1"/>
</dbReference>
<dbReference type="Gene3D" id="3.40.50.300">
    <property type="entry name" value="P-loop containing nucleotide triphosphate hydrolases"/>
    <property type="match status" value="1"/>
</dbReference>
<accession>A0ABT1YPW5</accession>
<dbReference type="Pfam" id="PF00005">
    <property type="entry name" value="ABC_tran"/>
    <property type="match status" value="1"/>
</dbReference>
<dbReference type="EMBL" id="JANQBD010000025">
    <property type="protein sequence ID" value="MCR8635227.1"/>
    <property type="molecule type" value="Genomic_DNA"/>
</dbReference>
<keyword evidence="8" id="KW-1278">Translocase</keyword>
<comment type="similarity">
    <text evidence="2">Belongs to the ABC transporter superfamily.</text>
</comment>
<dbReference type="CDD" id="cd03257">
    <property type="entry name" value="ABC_NikE_OppD_transporters"/>
    <property type="match status" value="1"/>
</dbReference>
<keyword evidence="6" id="KW-0547">Nucleotide-binding</keyword>
<dbReference type="Pfam" id="PF08352">
    <property type="entry name" value="oligo_HPY"/>
    <property type="match status" value="1"/>
</dbReference>
<dbReference type="InterPro" id="IPR013563">
    <property type="entry name" value="Oligopep_ABC_C"/>
</dbReference>
<dbReference type="PANTHER" id="PTHR43297">
    <property type="entry name" value="OLIGOPEPTIDE TRANSPORT ATP-BINDING PROTEIN APPD"/>
    <property type="match status" value="1"/>
</dbReference>
<dbReference type="SMART" id="SM00382">
    <property type="entry name" value="AAA"/>
    <property type="match status" value="1"/>
</dbReference>
<dbReference type="Proteomes" id="UP001300012">
    <property type="component" value="Unassembled WGS sequence"/>
</dbReference>
<evidence type="ECO:0000256" key="7">
    <source>
        <dbReference type="ARBA" id="ARBA00022840"/>
    </source>
</evidence>
<evidence type="ECO:0000256" key="3">
    <source>
        <dbReference type="ARBA" id="ARBA00022448"/>
    </source>
</evidence>
<evidence type="ECO:0000256" key="6">
    <source>
        <dbReference type="ARBA" id="ARBA00022741"/>
    </source>
</evidence>
<evidence type="ECO:0000256" key="8">
    <source>
        <dbReference type="ARBA" id="ARBA00022967"/>
    </source>
</evidence>
<evidence type="ECO:0000256" key="4">
    <source>
        <dbReference type="ARBA" id="ARBA00022475"/>
    </source>
</evidence>
<evidence type="ECO:0000256" key="9">
    <source>
        <dbReference type="ARBA" id="ARBA00023136"/>
    </source>
</evidence>
<proteinExistence type="inferred from homology"/>
<gene>
    <name evidence="11" type="ORF">NV381_28910</name>
</gene>
<evidence type="ECO:0000313" key="11">
    <source>
        <dbReference type="EMBL" id="MCR8635227.1"/>
    </source>
</evidence>
<dbReference type="GO" id="GO:0005524">
    <property type="term" value="F:ATP binding"/>
    <property type="evidence" value="ECO:0007669"/>
    <property type="project" value="UniProtKB-KW"/>
</dbReference>
<comment type="subcellular location">
    <subcellularLocation>
        <location evidence="1">Cell membrane</location>
        <topology evidence="1">Peripheral membrane protein</topology>
    </subcellularLocation>
</comment>
<feature type="domain" description="ABC transporter" evidence="10">
    <location>
        <begin position="18"/>
        <end position="268"/>
    </location>
</feature>
<comment type="caution">
    <text evidence="11">The sequence shown here is derived from an EMBL/GenBank/DDBJ whole genome shotgun (WGS) entry which is preliminary data.</text>
</comment>
<dbReference type="InterPro" id="IPR027417">
    <property type="entry name" value="P-loop_NTPase"/>
</dbReference>
<keyword evidence="3" id="KW-0813">Transport</keyword>
<sequence>MTVPVETGASGKDSSTIMKIHNLSLSFQQSSGPVTALRNVSLQLKKGEILGLVGESGSGKSLTALSLMKLLPANARFDGGDIELAGVSLKNMPESGMRSIRGNTVSMIFQEPMTALNPLIPVGRQIEELFILHKKMGKPERKKRVIDLLKSVGISEPEVRFRQYPFELSGGMRQRVMIAMALACNPKMIIADEPTTALDVTIQAQILDLLKDIKREYGTSILLITHDMGVIADAADRVAVMYAGQLMELAAVDDLIESPRHPYTVGLLNSIPDITGDGDAELNTIPGVVPDLKSLPKGCPFHPRCTFATDLCREQNPELIADQQGHAVACWHPVEGEFK</sequence>
<dbReference type="RefSeq" id="WP_258216770.1">
    <property type="nucleotide sequence ID" value="NZ_JANQBD010000025.1"/>
</dbReference>
<keyword evidence="5" id="KW-0997">Cell inner membrane</keyword>
<protein>
    <submittedName>
        <fullName evidence="11">ABC transporter ATP-binding protein</fullName>
    </submittedName>
</protein>
<dbReference type="InterPro" id="IPR003439">
    <property type="entry name" value="ABC_transporter-like_ATP-bd"/>
</dbReference>
<evidence type="ECO:0000256" key="5">
    <source>
        <dbReference type="ARBA" id="ARBA00022519"/>
    </source>
</evidence>